<evidence type="ECO:0000256" key="4">
    <source>
        <dbReference type="ARBA" id="ARBA00022833"/>
    </source>
</evidence>
<dbReference type="OrthoDB" id="9771084at2"/>
<name>A0A193FCL9_9BORD</name>
<keyword evidence="11" id="KW-1185">Reference proteome</keyword>
<dbReference type="Gene3D" id="3.90.180.10">
    <property type="entry name" value="Medium-chain alcohol dehydrogenases, catalytic domain"/>
    <property type="match status" value="1"/>
</dbReference>
<keyword evidence="6" id="KW-0520">NAD</keyword>
<evidence type="ECO:0000256" key="7">
    <source>
        <dbReference type="RuleBase" id="RU361277"/>
    </source>
</evidence>
<dbReference type="InterPro" id="IPR013149">
    <property type="entry name" value="ADH-like_C"/>
</dbReference>
<evidence type="ECO:0000256" key="6">
    <source>
        <dbReference type="ARBA" id="ARBA00023027"/>
    </source>
</evidence>
<dbReference type="InterPro" id="IPR002328">
    <property type="entry name" value="ADH_Zn_CS"/>
</dbReference>
<dbReference type="CDD" id="cd08296">
    <property type="entry name" value="CAD_like"/>
    <property type="match status" value="1"/>
</dbReference>
<dbReference type="GO" id="GO:0005737">
    <property type="term" value="C:cytoplasm"/>
    <property type="evidence" value="ECO:0007669"/>
    <property type="project" value="TreeGrafter"/>
</dbReference>
<dbReference type="PROSITE" id="PS00059">
    <property type="entry name" value="ADH_ZINC"/>
    <property type="match status" value="1"/>
</dbReference>
<dbReference type="Pfam" id="PF08240">
    <property type="entry name" value="ADH_N"/>
    <property type="match status" value="1"/>
</dbReference>
<dbReference type="GO" id="GO:0008270">
    <property type="term" value="F:zinc ion binding"/>
    <property type="evidence" value="ECO:0007669"/>
    <property type="project" value="InterPro"/>
</dbReference>
<evidence type="ECO:0000313" key="12">
    <source>
        <dbReference type="Proteomes" id="UP000092213"/>
    </source>
</evidence>
<reference evidence="11 12" key="1">
    <citation type="submission" date="2016-06" db="EMBL/GenBank/DDBJ databases">
        <title>Complete genome sequences of Bordetella bronchialis and Bordetella flabilis.</title>
        <authorList>
            <person name="LiPuma J.J."/>
            <person name="Spilker T."/>
        </authorList>
    </citation>
    <scope>NUCLEOTIDE SEQUENCE [LARGE SCALE GENOMIC DNA]</scope>
    <source>
        <strain evidence="10 12">AU17976</strain>
        <strain evidence="9 11">AU3182</strain>
    </source>
</reference>
<organism evidence="10 12">
    <name type="scientific">Bordetella bronchialis</name>
    <dbReference type="NCBI Taxonomy" id="463025"/>
    <lineage>
        <taxon>Bacteria</taxon>
        <taxon>Pseudomonadati</taxon>
        <taxon>Pseudomonadota</taxon>
        <taxon>Betaproteobacteria</taxon>
        <taxon>Burkholderiales</taxon>
        <taxon>Alcaligenaceae</taxon>
        <taxon>Bordetella</taxon>
    </lineage>
</organism>
<dbReference type="InterPro" id="IPR036291">
    <property type="entry name" value="NAD(P)-bd_dom_sf"/>
</dbReference>
<dbReference type="InterPro" id="IPR020843">
    <property type="entry name" value="ER"/>
</dbReference>
<evidence type="ECO:0000313" key="11">
    <source>
        <dbReference type="Proteomes" id="UP000091897"/>
    </source>
</evidence>
<dbReference type="AlphaFoldDB" id="A0A193FCL9"/>
<dbReference type="EMBL" id="CP016171">
    <property type="protein sequence ID" value="ANN70547.1"/>
    <property type="molecule type" value="Genomic_DNA"/>
</dbReference>
<sequence>MPTMKAVQVAQANGPLELVDRELPEPGAGQVRVKVQACGICHSDSLTKEGLWPGLRYPRVPGHEIAGVIDKLGTGVQGWQAGQRVGVGWHGGHCGHCENCRHGDFVLCENGQVPGISYDGGYAEYMVAPQEALARMPDDLADVDAAPLLCAGITTFNALRNSGARAGDVAAILGIGGLGHLGVQFARKMGFVTVAIARGQDKAPLARELGAHHYVDSAAQDVGEALRALGGARVILATVTSGKAMSAAIGGLGRNGKLIMVGISQEPVEVPVAQFIMGRNTVQGWPSGTAADSQETLAFSALSGVKPMIEQFPLSRAAEAYERMMSGKARFRVVLTPGG</sequence>
<dbReference type="SUPFAM" id="SSF51735">
    <property type="entry name" value="NAD(P)-binding Rossmann-fold domains"/>
    <property type="match status" value="1"/>
</dbReference>
<evidence type="ECO:0000256" key="5">
    <source>
        <dbReference type="ARBA" id="ARBA00023002"/>
    </source>
</evidence>
<feature type="domain" description="Enoyl reductase (ER)" evidence="8">
    <location>
        <begin position="14"/>
        <end position="335"/>
    </location>
</feature>
<gene>
    <name evidence="9" type="ORF">BAU06_03700</name>
    <name evidence="10" type="ORF">BAU08_03665</name>
</gene>
<keyword evidence="3 7" id="KW-0479">Metal-binding</keyword>
<dbReference type="FunFam" id="3.40.50.720:FF:000039">
    <property type="entry name" value="Alcohol dehydrogenase AdhP"/>
    <property type="match status" value="1"/>
</dbReference>
<dbReference type="Gene3D" id="3.40.50.720">
    <property type="entry name" value="NAD(P)-binding Rossmann-like Domain"/>
    <property type="match status" value="1"/>
</dbReference>
<comment type="similarity">
    <text evidence="2 7">Belongs to the zinc-containing alcohol dehydrogenase family.</text>
</comment>
<evidence type="ECO:0000256" key="3">
    <source>
        <dbReference type="ARBA" id="ARBA00022723"/>
    </source>
</evidence>
<evidence type="ECO:0000313" key="10">
    <source>
        <dbReference type="EMBL" id="ANN70547.1"/>
    </source>
</evidence>
<dbReference type="PANTHER" id="PTHR42940:SF7">
    <property type="entry name" value="ALCOHOL DEHYDROGENASE-LIKE N-TERMINAL DOMAIN-CONTAINING PROTEIN"/>
    <property type="match status" value="1"/>
</dbReference>
<dbReference type="PANTHER" id="PTHR42940">
    <property type="entry name" value="ALCOHOL DEHYDROGENASE 1-RELATED"/>
    <property type="match status" value="1"/>
</dbReference>
<evidence type="ECO:0000313" key="9">
    <source>
        <dbReference type="EMBL" id="ANN65517.1"/>
    </source>
</evidence>
<dbReference type="Proteomes" id="UP000092213">
    <property type="component" value="Chromosome"/>
</dbReference>
<dbReference type="GO" id="GO:0004022">
    <property type="term" value="F:alcohol dehydrogenase (NAD+) activity"/>
    <property type="evidence" value="ECO:0007669"/>
    <property type="project" value="TreeGrafter"/>
</dbReference>
<dbReference type="EMBL" id="CP016170">
    <property type="protein sequence ID" value="ANN65517.1"/>
    <property type="molecule type" value="Genomic_DNA"/>
</dbReference>
<evidence type="ECO:0000256" key="2">
    <source>
        <dbReference type="ARBA" id="ARBA00008072"/>
    </source>
</evidence>
<dbReference type="InterPro" id="IPR011032">
    <property type="entry name" value="GroES-like_sf"/>
</dbReference>
<dbReference type="KEGG" id="bbro:BAU06_03700"/>
<accession>A0A193FCL9</accession>
<comment type="cofactor">
    <cofactor evidence="1 7">
        <name>Zn(2+)</name>
        <dbReference type="ChEBI" id="CHEBI:29105"/>
    </cofactor>
</comment>
<protein>
    <submittedName>
        <fullName evidence="10">Alcohol dehydrogenase</fullName>
    </submittedName>
</protein>
<keyword evidence="4 7" id="KW-0862">Zinc</keyword>
<dbReference type="STRING" id="463025.BAU08_03665"/>
<evidence type="ECO:0000256" key="1">
    <source>
        <dbReference type="ARBA" id="ARBA00001947"/>
    </source>
</evidence>
<evidence type="ECO:0000259" key="8">
    <source>
        <dbReference type="SMART" id="SM00829"/>
    </source>
</evidence>
<dbReference type="RefSeq" id="WP_066344448.1">
    <property type="nucleotide sequence ID" value="NZ_CBCSFJ010000009.1"/>
</dbReference>
<dbReference type="Pfam" id="PF00107">
    <property type="entry name" value="ADH_zinc_N"/>
    <property type="match status" value="1"/>
</dbReference>
<dbReference type="Proteomes" id="UP000091897">
    <property type="component" value="Chromosome"/>
</dbReference>
<dbReference type="SMART" id="SM00829">
    <property type="entry name" value="PKS_ER"/>
    <property type="match status" value="1"/>
</dbReference>
<proteinExistence type="inferred from homology"/>
<dbReference type="InterPro" id="IPR013154">
    <property type="entry name" value="ADH-like_N"/>
</dbReference>
<keyword evidence="5" id="KW-0560">Oxidoreductase</keyword>
<dbReference type="SUPFAM" id="SSF50129">
    <property type="entry name" value="GroES-like"/>
    <property type="match status" value="1"/>
</dbReference>